<proteinExistence type="predicted"/>
<dbReference type="AlphaFoldDB" id="A0AAE9CXX3"/>
<reference evidence="2 3" key="1">
    <citation type="submission" date="2022-05" db="EMBL/GenBank/DDBJ databases">
        <title>Chromosome-level reference genomes for two strains of Caenorhabditis briggsae: an improved platform for comparative genomics.</title>
        <authorList>
            <person name="Stevens L."/>
            <person name="Andersen E.C."/>
        </authorList>
    </citation>
    <scope>NUCLEOTIDE SEQUENCE [LARGE SCALE GENOMIC DNA]</scope>
    <source>
        <strain evidence="2">QX1410_ONT</strain>
        <tissue evidence="2">Whole-organism</tissue>
    </source>
</reference>
<feature type="compositionally biased region" description="Basic and acidic residues" evidence="1">
    <location>
        <begin position="49"/>
        <end position="61"/>
    </location>
</feature>
<organism evidence="2 3">
    <name type="scientific">Caenorhabditis briggsae</name>
    <dbReference type="NCBI Taxonomy" id="6238"/>
    <lineage>
        <taxon>Eukaryota</taxon>
        <taxon>Metazoa</taxon>
        <taxon>Ecdysozoa</taxon>
        <taxon>Nematoda</taxon>
        <taxon>Chromadorea</taxon>
        <taxon>Rhabditida</taxon>
        <taxon>Rhabditina</taxon>
        <taxon>Rhabditomorpha</taxon>
        <taxon>Rhabditoidea</taxon>
        <taxon>Rhabditidae</taxon>
        <taxon>Peloderinae</taxon>
        <taxon>Caenorhabditis</taxon>
    </lineage>
</organism>
<accession>A0AAE9CXX3</accession>
<feature type="region of interest" description="Disordered" evidence="1">
    <location>
        <begin position="1"/>
        <end position="71"/>
    </location>
</feature>
<feature type="compositionally biased region" description="Polar residues" evidence="1">
    <location>
        <begin position="16"/>
        <end position="29"/>
    </location>
</feature>
<dbReference type="Proteomes" id="UP000827892">
    <property type="component" value="Chromosome X"/>
</dbReference>
<evidence type="ECO:0000313" key="2">
    <source>
        <dbReference type="EMBL" id="ULT85182.1"/>
    </source>
</evidence>
<evidence type="ECO:0000256" key="1">
    <source>
        <dbReference type="SAM" id="MobiDB-lite"/>
    </source>
</evidence>
<dbReference type="EMBL" id="CP090896">
    <property type="protein sequence ID" value="ULT85182.1"/>
    <property type="molecule type" value="Genomic_DNA"/>
</dbReference>
<gene>
    <name evidence="2" type="ORF">L3Y34_013727</name>
</gene>
<protein>
    <submittedName>
        <fullName evidence="2">Uncharacterized protein</fullName>
    </submittedName>
</protein>
<evidence type="ECO:0000313" key="3">
    <source>
        <dbReference type="Proteomes" id="UP000827892"/>
    </source>
</evidence>
<name>A0AAE9CXX3_CAEBR</name>
<sequence length="178" mass="19826">MNHFSNQPQFAAPNTKPITTMTHRSTASVTPGKHALAQKQKTINHQNRQRQEQERKVRIEDTSGGGSTNYNDVMHANLPMSNESNDDTKANILNSLILKHAKRTIHLGMHHGKPGIKGLNPTMHAPSPHNSSPMNRFRMLFSLLTIDIHHVSSWKSGYLHSTTPSQAHLDSLPIDAPL</sequence>